<protein>
    <submittedName>
        <fullName evidence="1">Uncharacterized protein</fullName>
    </submittedName>
</protein>
<accession>A0A931N748</accession>
<gene>
    <name evidence="1" type="ORF">IT779_29335</name>
</gene>
<dbReference type="EMBL" id="JADMLG010000015">
    <property type="protein sequence ID" value="MBH0780383.1"/>
    <property type="molecule type" value="Genomic_DNA"/>
</dbReference>
<sequence length="93" mass="10897">MGYDWPDWALDRLRGIEPWEVMQVLTGKRPRWPRRGRDGTGASILTIWGRTNAGRALKVGVYQVSDWQWHIASARELTAVESAEFQQWEETRR</sequence>
<name>A0A931N748_9NOCA</name>
<dbReference type="AlphaFoldDB" id="A0A931N748"/>
<evidence type="ECO:0000313" key="1">
    <source>
        <dbReference type="EMBL" id="MBH0780383.1"/>
    </source>
</evidence>
<organism evidence="1 2">
    <name type="scientific">Nocardia bovistercoris</name>
    <dbReference type="NCBI Taxonomy" id="2785916"/>
    <lineage>
        <taxon>Bacteria</taxon>
        <taxon>Bacillati</taxon>
        <taxon>Actinomycetota</taxon>
        <taxon>Actinomycetes</taxon>
        <taxon>Mycobacteriales</taxon>
        <taxon>Nocardiaceae</taxon>
        <taxon>Nocardia</taxon>
    </lineage>
</organism>
<dbReference type="RefSeq" id="WP_196152696.1">
    <property type="nucleotide sequence ID" value="NZ_JADMLG010000015.1"/>
</dbReference>
<comment type="caution">
    <text evidence="1">The sequence shown here is derived from an EMBL/GenBank/DDBJ whole genome shotgun (WGS) entry which is preliminary data.</text>
</comment>
<evidence type="ECO:0000313" key="2">
    <source>
        <dbReference type="Proteomes" id="UP000655751"/>
    </source>
</evidence>
<keyword evidence="2" id="KW-1185">Reference proteome</keyword>
<reference evidence="1" key="1">
    <citation type="submission" date="2020-11" db="EMBL/GenBank/DDBJ databases">
        <title>Nocardia NEAU-351.nov., a novel actinomycete isolated from the cow dung.</title>
        <authorList>
            <person name="Zhang X."/>
        </authorList>
    </citation>
    <scope>NUCLEOTIDE SEQUENCE</scope>
    <source>
        <strain evidence="1">NEAU-351</strain>
    </source>
</reference>
<dbReference type="Proteomes" id="UP000655751">
    <property type="component" value="Unassembled WGS sequence"/>
</dbReference>
<proteinExistence type="predicted"/>